<organism evidence="2 3">
    <name type="scientific">Candidatus Microbacterium phytovorans</name>
    <dbReference type="NCBI Taxonomy" id="3121374"/>
    <lineage>
        <taxon>Bacteria</taxon>
        <taxon>Bacillati</taxon>
        <taxon>Actinomycetota</taxon>
        <taxon>Actinomycetes</taxon>
        <taxon>Micrococcales</taxon>
        <taxon>Microbacteriaceae</taxon>
        <taxon>Microbacterium</taxon>
    </lineage>
</organism>
<dbReference type="AlphaFoldDB" id="A0AAJ5W0L0"/>
<protein>
    <submittedName>
        <fullName evidence="2">DUF222 domain-containing protein</fullName>
    </submittedName>
</protein>
<sequence>MTGNTGTSWQQRIETLLHALADARRDAAVAQAREVALLAEAVEIAQAMAQDAGGPSSVADIPLRSLAAQIGASARVSDRTVQKHMSDAVMLLEKFPATFAAWAAGDVSRGHVRVVVDAGVGIDDNAARAVFEDAALEVARRETPGRLKPAARLLAARLQPVPLQERHTAAATQREVWVRDLDDGMAELIAILPAAIAHGIRDRLDQYARRVMDARGAAGGGASAVDTRPADTRRIGEVRADVFADLLLSGHASPETTNDAIPAGEAIIARVQVTVPVLAAVGHDDIPAELVGKGPIDTATALRLAGTATGWDRVLTHPVTGTVLATDRYRPSDHLKRTLRVRDEHCRFPGCRIPTGRSDIDHTIAREHDGPTELTNLAHLCRRHHTLKHHSAWRVRQTPDGILHWTSPTGREYPDHPARTLVFTTEYATETEMEIEITDTGPPAEPTSS</sequence>
<name>A0AAJ5W0L0_9MICO</name>
<evidence type="ECO:0000313" key="3">
    <source>
        <dbReference type="Proteomes" id="UP001213972"/>
    </source>
</evidence>
<gene>
    <name evidence="2" type="ORF">P0Y48_08005</name>
</gene>
<dbReference type="SMART" id="SM00507">
    <property type="entry name" value="HNHc"/>
    <property type="match status" value="1"/>
</dbReference>
<proteinExistence type="predicted"/>
<dbReference type="Pfam" id="PF02720">
    <property type="entry name" value="DUF222"/>
    <property type="match status" value="1"/>
</dbReference>
<accession>A0AAJ5W0L0</accession>
<dbReference type="Proteomes" id="UP001213972">
    <property type="component" value="Chromosome"/>
</dbReference>
<dbReference type="InterPro" id="IPR003870">
    <property type="entry name" value="DUF222"/>
</dbReference>
<feature type="domain" description="HNH nuclease" evidence="1">
    <location>
        <begin position="334"/>
        <end position="386"/>
    </location>
</feature>
<reference evidence="2" key="1">
    <citation type="submission" date="2023-03" db="EMBL/GenBank/DDBJ databases">
        <title>Andean soil-derived lignocellulolytic bacterial consortium as a source of novel taxa and putative plastic-active enzymes.</title>
        <authorList>
            <person name="Diaz-Garcia L."/>
            <person name="Chuvochina M."/>
            <person name="Feuerriegel G."/>
            <person name="Bunk B."/>
            <person name="Sproer C."/>
            <person name="Streit W.R."/>
            <person name="Rodriguez L.M."/>
            <person name="Overmann J."/>
            <person name="Jimenez D.J."/>
        </authorList>
    </citation>
    <scope>NUCLEOTIDE SEQUENCE</scope>
    <source>
        <strain evidence="2">MAG 4610</strain>
    </source>
</reference>
<dbReference type="CDD" id="cd00085">
    <property type="entry name" value="HNHc"/>
    <property type="match status" value="1"/>
</dbReference>
<evidence type="ECO:0000259" key="1">
    <source>
        <dbReference type="SMART" id="SM00507"/>
    </source>
</evidence>
<dbReference type="EMBL" id="CP119321">
    <property type="protein sequence ID" value="WEK12421.1"/>
    <property type="molecule type" value="Genomic_DNA"/>
</dbReference>
<evidence type="ECO:0000313" key="2">
    <source>
        <dbReference type="EMBL" id="WEK12421.1"/>
    </source>
</evidence>
<dbReference type="Gene3D" id="1.10.30.50">
    <property type="match status" value="1"/>
</dbReference>
<dbReference type="InterPro" id="IPR003615">
    <property type="entry name" value="HNH_nuc"/>
</dbReference>